<comment type="caution">
    <text evidence="7">The sequence shown here is derived from an EMBL/GenBank/DDBJ whole genome shotgun (WGS) entry which is preliminary data.</text>
</comment>
<dbReference type="InterPro" id="IPR001328">
    <property type="entry name" value="Pept_tRNA_hydro"/>
</dbReference>
<protein>
    <recommendedName>
        <fullName evidence="1">peptidyl-tRNA hydrolase</fullName>
        <ecNumber evidence="1">3.1.1.29</ecNumber>
    </recommendedName>
</protein>
<dbReference type="PROSITE" id="PS01196">
    <property type="entry name" value="PEPT_TRNA_HYDROL_2"/>
    <property type="match status" value="1"/>
</dbReference>
<name>A0ABR3YGA4_9PEZI</name>
<dbReference type="PANTHER" id="PTHR17224:SF1">
    <property type="entry name" value="PEPTIDYL-TRNA HYDROLASE"/>
    <property type="match status" value="1"/>
</dbReference>
<evidence type="ECO:0000256" key="3">
    <source>
        <dbReference type="ARBA" id="ARBA00022801"/>
    </source>
</evidence>
<keyword evidence="4" id="KW-0694">RNA-binding</keyword>
<organism evidence="7 8">
    <name type="scientific">Sporothrix stenoceras</name>
    <dbReference type="NCBI Taxonomy" id="5173"/>
    <lineage>
        <taxon>Eukaryota</taxon>
        <taxon>Fungi</taxon>
        <taxon>Dikarya</taxon>
        <taxon>Ascomycota</taxon>
        <taxon>Pezizomycotina</taxon>
        <taxon>Sordariomycetes</taxon>
        <taxon>Sordariomycetidae</taxon>
        <taxon>Ophiostomatales</taxon>
        <taxon>Ophiostomataceae</taxon>
        <taxon>Sporothrix</taxon>
    </lineage>
</organism>
<dbReference type="Pfam" id="PF01195">
    <property type="entry name" value="Pept_tRNA_hydro"/>
    <property type="match status" value="1"/>
</dbReference>
<evidence type="ECO:0000313" key="7">
    <source>
        <dbReference type="EMBL" id="KAL1887267.1"/>
    </source>
</evidence>
<proteinExistence type="inferred from homology"/>
<evidence type="ECO:0000256" key="4">
    <source>
        <dbReference type="ARBA" id="ARBA00022884"/>
    </source>
</evidence>
<keyword evidence="8" id="KW-1185">Reference proteome</keyword>
<feature type="region of interest" description="Disordered" evidence="6">
    <location>
        <begin position="207"/>
        <end position="232"/>
    </location>
</feature>
<dbReference type="Proteomes" id="UP001583186">
    <property type="component" value="Unassembled WGS sequence"/>
</dbReference>
<dbReference type="Gene3D" id="3.40.50.1470">
    <property type="entry name" value="Peptidyl-tRNA hydrolase"/>
    <property type="match status" value="1"/>
</dbReference>
<gene>
    <name evidence="7" type="ORF">Sste5346_010324</name>
</gene>
<dbReference type="PANTHER" id="PTHR17224">
    <property type="entry name" value="PEPTIDYL-TRNA HYDROLASE"/>
    <property type="match status" value="1"/>
</dbReference>
<evidence type="ECO:0000256" key="1">
    <source>
        <dbReference type="ARBA" id="ARBA00013260"/>
    </source>
</evidence>
<dbReference type="SUPFAM" id="SSF53178">
    <property type="entry name" value="Peptidyl-tRNA hydrolase-like"/>
    <property type="match status" value="1"/>
</dbReference>
<accession>A0ABR3YGA4</accession>
<dbReference type="EC" id="3.1.1.29" evidence="1"/>
<evidence type="ECO:0000256" key="5">
    <source>
        <dbReference type="ARBA" id="ARBA00038063"/>
    </source>
</evidence>
<keyword evidence="2" id="KW-0820">tRNA-binding</keyword>
<dbReference type="InterPro" id="IPR036416">
    <property type="entry name" value="Pept_tRNA_hydro_sf"/>
</dbReference>
<evidence type="ECO:0000256" key="6">
    <source>
        <dbReference type="SAM" id="MobiDB-lite"/>
    </source>
</evidence>
<reference evidence="7 8" key="1">
    <citation type="journal article" date="2024" name="IMA Fungus">
        <title>IMA Genome - F19 : A genome assembly and annotation guide to empower mycologists, including annotated draft genome sequences of Ceratocystis pirilliformis, Diaporthe australafricana, Fusarium ophioides, Paecilomyces lecythidis, and Sporothrix stenoceras.</title>
        <authorList>
            <person name="Aylward J."/>
            <person name="Wilson A.M."/>
            <person name="Visagie C.M."/>
            <person name="Spraker J."/>
            <person name="Barnes I."/>
            <person name="Buitendag C."/>
            <person name="Ceriani C."/>
            <person name="Del Mar Angel L."/>
            <person name="du Plessis D."/>
            <person name="Fuchs T."/>
            <person name="Gasser K."/>
            <person name="Kramer D."/>
            <person name="Li W."/>
            <person name="Munsamy K."/>
            <person name="Piso A."/>
            <person name="Price J.L."/>
            <person name="Sonnekus B."/>
            <person name="Thomas C."/>
            <person name="van der Nest A."/>
            <person name="van Dijk A."/>
            <person name="van Heerden A."/>
            <person name="van Vuuren N."/>
            <person name="Yilmaz N."/>
            <person name="Duong T.A."/>
            <person name="van der Merwe N.A."/>
            <person name="Wingfield M.J."/>
            <person name="Wingfield B.D."/>
        </authorList>
    </citation>
    <scope>NUCLEOTIDE SEQUENCE [LARGE SCALE GENOMIC DNA]</scope>
    <source>
        <strain evidence="7 8">CMW 5346</strain>
    </source>
</reference>
<dbReference type="InterPro" id="IPR018171">
    <property type="entry name" value="Pept_tRNA_hydro_CS"/>
</dbReference>
<evidence type="ECO:0000313" key="8">
    <source>
        <dbReference type="Proteomes" id="UP001583186"/>
    </source>
</evidence>
<evidence type="ECO:0000256" key="2">
    <source>
        <dbReference type="ARBA" id="ARBA00022555"/>
    </source>
</evidence>
<dbReference type="EMBL" id="JAWCUI010000132">
    <property type="protein sequence ID" value="KAL1887267.1"/>
    <property type="molecule type" value="Genomic_DNA"/>
</dbReference>
<comment type="similarity">
    <text evidence="5">Belongs to the PTH family.</text>
</comment>
<keyword evidence="3" id="KW-0378">Hydrolase</keyword>
<sequence length="232" mass="25237">MAGISHVLVLSIGNPGVYLHTLHSAGHAALEALRRELILPPFSKSRLFGVQSTPTTASAAAIYGVHYTLMQSPTLMNVSGPWVAKAWRGALKDLGNDATGRAIDRLGLIVIHDELEETMGMLKVRPWTRSHRGHNGLKSIATQLRPAEFEGAHWARVSVGIGRPDERDRTSVSDYVLRKMTNEQRGTLDDLGPGLLKTIQSIEAQWAAGEAVGPKPPKPPKQPKSRPNARQS</sequence>